<dbReference type="Pfam" id="PF19051">
    <property type="entry name" value="GFO_IDH_MocA_C2"/>
    <property type="match status" value="1"/>
</dbReference>
<feature type="region of interest" description="Disordered" evidence="1">
    <location>
        <begin position="369"/>
        <end position="394"/>
    </location>
</feature>
<evidence type="ECO:0000259" key="2">
    <source>
        <dbReference type="Pfam" id="PF01408"/>
    </source>
</evidence>
<dbReference type="Proteomes" id="UP000078486">
    <property type="component" value="Unassembled WGS sequence"/>
</dbReference>
<dbReference type="RefSeq" id="WP_068770648.1">
    <property type="nucleotide sequence ID" value="NZ_CP109796.1"/>
</dbReference>
<gene>
    <name evidence="4" type="ORF">AW736_13090</name>
</gene>
<dbReference type="SUPFAM" id="SSF55347">
    <property type="entry name" value="Glyceraldehyde-3-phosphate dehydrogenase-like, C-terminal domain"/>
    <property type="match status" value="1"/>
</dbReference>
<accession>A0A178IHH0</accession>
<evidence type="ECO:0008006" key="6">
    <source>
        <dbReference type="Google" id="ProtNLM"/>
    </source>
</evidence>
<organism evidence="4 5">
    <name type="scientific">Termitidicoccus mucosus</name>
    <dbReference type="NCBI Taxonomy" id="1184151"/>
    <lineage>
        <taxon>Bacteria</taxon>
        <taxon>Pseudomonadati</taxon>
        <taxon>Verrucomicrobiota</taxon>
        <taxon>Opitutia</taxon>
        <taxon>Opitutales</taxon>
        <taxon>Opitutaceae</taxon>
        <taxon>Termitidicoccus</taxon>
    </lineage>
</organism>
<dbReference type="InterPro" id="IPR043906">
    <property type="entry name" value="Gfo/Idh/MocA_OxRdtase_bact_C"/>
</dbReference>
<dbReference type="InterPro" id="IPR006311">
    <property type="entry name" value="TAT_signal"/>
</dbReference>
<evidence type="ECO:0000256" key="1">
    <source>
        <dbReference type="SAM" id="MobiDB-lite"/>
    </source>
</evidence>
<dbReference type="STRING" id="1184151.AW736_13090"/>
<dbReference type="EMBL" id="LRRQ01000095">
    <property type="protein sequence ID" value="OAM89444.1"/>
    <property type="molecule type" value="Genomic_DNA"/>
</dbReference>
<sequence length="511" mass="55874">MPSNNNTNTSGTAALRRRPFLKQILAAGAFPFIAGALPANLAAAATKKTDTAGADDAGHPTSGASQKIRIAYIGIGNQGAADIKQFEKTGLTEVVALCDTELGHHRTVATIKQFPKAKLYRDFRRLLDENARDLDAVLVATPDFSHFPAAMLALSLGLHVYVEKPVAHTFDQIDLLIAAAAKYKTRTGAALVTQMGNQGHSSANYYQFKNWAEAGILKNITRINAHMNNDRRWHWAKKPEFRGLDNYFPAELAPDWLDWNAWLATASDHPCSTRYLDGEWRCWFDFGNGALGDWGAHIFDTAHEFLRLGYPTEVAAVKLDGWNKFVFPQATTLQFKFPARDAANPALDLWWYDGMENLPPLPAGAGAIEEDKSIPTPGGGTGGRAKKNPPPGKELYRADGAIFQGGSHGSVLKQIAGAGENYPDYRKDKPDAHYGNFLRSILGEEQPHSPFAVSGPLCQTMAIGIIAQRVCRPGETLKFDAKAKRITNNAAANALLAHIPPRAGWEQFYKL</sequence>
<dbReference type="InterPro" id="IPR036291">
    <property type="entry name" value="NAD(P)-bd_dom_sf"/>
</dbReference>
<dbReference type="SUPFAM" id="SSF51735">
    <property type="entry name" value="NAD(P)-binding Rossmann-fold domains"/>
    <property type="match status" value="1"/>
</dbReference>
<reference evidence="4 5" key="1">
    <citation type="submission" date="2016-01" db="EMBL/GenBank/DDBJ databases">
        <title>High potential of lignocellulose degradation of a new Verrucomicrobia species.</title>
        <authorList>
            <person name="Wang Y."/>
            <person name="Shi Y."/>
            <person name="Qiu Z."/>
            <person name="Liu S."/>
            <person name="Yang H."/>
        </authorList>
    </citation>
    <scope>NUCLEOTIDE SEQUENCE [LARGE SCALE GENOMIC DNA]</scope>
    <source>
        <strain evidence="4 5">TSB47</strain>
    </source>
</reference>
<dbReference type="GO" id="GO:0000166">
    <property type="term" value="F:nucleotide binding"/>
    <property type="evidence" value="ECO:0007669"/>
    <property type="project" value="InterPro"/>
</dbReference>
<evidence type="ECO:0000313" key="4">
    <source>
        <dbReference type="EMBL" id="OAM89444.1"/>
    </source>
</evidence>
<evidence type="ECO:0000259" key="3">
    <source>
        <dbReference type="Pfam" id="PF19051"/>
    </source>
</evidence>
<feature type="domain" description="Gfo/Idh/MocA-like oxidoreductase bacterial type C-terminal" evidence="3">
    <location>
        <begin position="238"/>
        <end position="306"/>
    </location>
</feature>
<dbReference type="PROSITE" id="PS51318">
    <property type="entry name" value="TAT"/>
    <property type="match status" value="1"/>
</dbReference>
<dbReference type="InterPro" id="IPR000683">
    <property type="entry name" value="Gfo/Idh/MocA-like_OxRdtase_N"/>
</dbReference>
<dbReference type="InterPro" id="IPR050463">
    <property type="entry name" value="Gfo/Idh/MocA_oxidrdct_glycsds"/>
</dbReference>
<protein>
    <recommendedName>
        <fullName evidence="6">Oxidoreductase</fullName>
    </recommendedName>
</protein>
<dbReference type="PANTHER" id="PTHR43818:SF3">
    <property type="entry name" value="OXIDOREDUCTASE-RELATED"/>
    <property type="match status" value="1"/>
</dbReference>
<dbReference type="OrthoDB" id="9792935at2"/>
<name>A0A178IHH0_9BACT</name>
<keyword evidence="5" id="KW-1185">Reference proteome</keyword>
<dbReference type="Gene3D" id="3.40.50.720">
    <property type="entry name" value="NAD(P)-binding Rossmann-like Domain"/>
    <property type="match status" value="1"/>
</dbReference>
<proteinExistence type="predicted"/>
<comment type="caution">
    <text evidence="4">The sequence shown here is derived from an EMBL/GenBank/DDBJ whole genome shotgun (WGS) entry which is preliminary data.</text>
</comment>
<dbReference type="PANTHER" id="PTHR43818">
    <property type="entry name" value="BCDNA.GH03377"/>
    <property type="match status" value="1"/>
</dbReference>
<dbReference type="Pfam" id="PF01408">
    <property type="entry name" value="GFO_IDH_MocA"/>
    <property type="match status" value="1"/>
</dbReference>
<feature type="domain" description="Gfo/Idh/MocA-like oxidoreductase N-terminal" evidence="2">
    <location>
        <begin position="68"/>
        <end position="186"/>
    </location>
</feature>
<evidence type="ECO:0000313" key="5">
    <source>
        <dbReference type="Proteomes" id="UP000078486"/>
    </source>
</evidence>
<dbReference type="AlphaFoldDB" id="A0A178IHH0"/>